<accession>A0ACB9YZ56</accession>
<organism evidence="1 2">
    <name type="scientific">Hypoxylon rubiginosum</name>
    <dbReference type="NCBI Taxonomy" id="110542"/>
    <lineage>
        <taxon>Eukaryota</taxon>
        <taxon>Fungi</taxon>
        <taxon>Dikarya</taxon>
        <taxon>Ascomycota</taxon>
        <taxon>Pezizomycotina</taxon>
        <taxon>Sordariomycetes</taxon>
        <taxon>Xylariomycetidae</taxon>
        <taxon>Xylariales</taxon>
        <taxon>Hypoxylaceae</taxon>
        <taxon>Hypoxylon</taxon>
    </lineage>
</organism>
<comment type="caution">
    <text evidence="1">The sequence shown here is derived from an EMBL/GenBank/DDBJ whole genome shotgun (WGS) entry which is preliminary data.</text>
</comment>
<dbReference type="EMBL" id="MU393489">
    <property type="protein sequence ID" value="KAI4864253.1"/>
    <property type="molecule type" value="Genomic_DNA"/>
</dbReference>
<reference evidence="1 2" key="1">
    <citation type="journal article" date="2022" name="New Phytol.">
        <title>Ecological generalism drives hyperdiversity of secondary metabolite gene clusters in xylarialean endophytes.</title>
        <authorList>
            <person name="Franco M.E.E."/>
            <person name="Wisecaver J.H."/>
            <person name="Arnold A.E."/>
            <person name="Ju Y.M."/>
            <person name="Slot J.C."/>
            <person name="Ahrendt S."/>
            <person name="Moore L.P."/>
            <person name="Eastman K.E."/>
            <person name="Scott K."/>
            <person name="Konkel Z."/>
            <person name="Mondo S.J."/>
            <person name="Kuo A."/>
            <person name="Hayes R.D."/>
            <person name="Haridas S."/>
            <person name="Andreopoulos B."/>
            <person name="Riley R."/>
            <person name="LaButti K."/>
            <person name="Pangilinan J."/>
            <person name="Lipzen A."/>
            <person name="Amirebrahimi M."/>
            <person name="Yan J."/>
            <person name="Adam C."/>
            <person name="Keymanesh K."/>
            <person name="Ng V."/>
            <person name="Louie K."/>
            <person name="Northen T."/>
            <person name="Drula E."/>
            <person name="Henrissat B."/>
            <person name="Hsieh H.M."/>
            <person name="Youens-Clark K."/>
            <person name="Lutzoni F."/>
            <person name="Miadlikowska J."/>
            <person name="Eastwood D.C."/>
            <person name="Hamelin R.C."/>
            <person name="Grigoriev I.V."/>
            <person name="U'Ren J.M."/>
        </authorList>
    </citation>
    <scope>NUCLEOTIDE SEQUENCE [LARGE SCALE GENOMIC DNA]</scope>
    <source>
        <strain evidence="1 2">CBS 119005</strain>
    </source>
</reference>
<evidence type="ECO:0000313" key="2">
    <source>
        <dbReference type="Proteomes" id="UP001497700"/>
    </source>
</evidence>
<gene>
    <name evidence="1" type="ORF">F4820DRAFT_449211</name>
</gene>
<protein>
    <submittedName>
        <fullName evidence="1">Uncharacterized protein</fullName>
    </submittedName>
</protein>
<keyword evidence="2" id="KW-1185">Reference proteome</keyword>
<sequence>MNGYTTGEPNKGIPCPHSDGKSTIVCWDCVENGYAGRGGGVPPSPEDFEKETFVGLDDSPLEVHPPAEGLEVGALDPRQLYPGLEAISGPVIVKDPRSWSAESKHKAVLPPTILGLRRRVFWIILIGLLVVLLIGVAIGAAVGVVQSKHSSNNTHIANAITSIAGNIVSDIIRNIISDIIRSSIIFNIIILINTISINIINIFNISCLKNIIINFISNLKNFINNCIVTTPTPTPTPTPTSPKTTPTPTPTTTIKPTSVTTAKPTTSLVTPAQSNGYCLGPDGSTYADPGTGSRFRVECDVAHQGKDIENLEADTMEDCVSLCADNSRCVGAIWYNVGPQGTDLNYCWLKSSLDDGDIRDTPDAQSVVRL</sequence>
<proteinExistence type="predicted"/>
<dbReference type="Proteomes" id="UP001497700">
    <property type="component" value="Unassembled WGS sequence"/>
</dbReference>
<evidence type="ECO:0000313" key="1">
    <source>
        <dbReference type="EMBL" id="KAI4864253.1"/>
    </source>
</evidence>
<name>A0ACB9YZ56_9PEZI</name>